<keyword evidence="2" id="KW-1185">Reference proteome</keyword>
<reference evidence="1 2" key="1">
    <citation type="submission" date="2023-02" db="EMBL/GenBank/DDBJ databases">
        <title>LHISI_Scaffold_Assembly.</title>
        <authorList>
            <person name="Stuart O.P."/>
            <person name="Cleave R."/>
            <person name="Magrath M.J.L."/>
            <person name="Mikheyev A.S."/>
        </authorList>
    </citation>
    <scope>NUCLEOTIDE SEQUENCE [LARGE SCALE GENOMIC DNA]</scope>
    <source>
        <strain evidence="1">Daus_M_001</strain>
        <tissue evidence="1">Leg muscle</tissue>
    </source>
</reference>
<organism evidence="1 2">
    <name type="scientific">Dryococelus australis</name>
    <dbReference type="NCBI Taxonomy" id="614101"/>
    <lineage>
        <taxon>Eukaryota</taxon>
        <taxon>Metazoa</taxon>
        <taxon>Ecdysozoa</taxon>
        <taxon>Arthropoda</taxon>
        <taxon>Hexapoda</taxon>
        <taxon>Insecta</taxon>
        <taxon>Pterygota</taxon>
        <taxon>Neoptera</taxon>
        <taxon>Polyneoptera</taxon>
        <taxon>Phasmatodea</taxon>
        <taxon>Verophasmatodea</taxon>
        <taxon>Anareolatae</taxon>
        <taxon>Phasmatidae</taxon>
        <taxon>Eurycanthinae</taxon>
        <taxon>Dryococelus</taxon>
    </lineage>
</organism>
<accession>A0ABQ9H9A9</accession>
<gene>
    <name evidence="1" type="ORF">PR048_017363</name>
</gene>
<dbReference type="Proteomes" id="UP001159363">
    <property type="component" value="Chromosome 5"/>
</dbReference>
<proteinExistence type="predicted"/>
<evidence type="ECO:0000313" key="1">
    <source>
        <dbReference type="EMBL" id="KAJ8880890.1"/>
    </source>
</evidence>
<dbReference type="EMBL" id="JARBHB010000006">
    <property type="protein sequence ID" value="KAJ8880890.1"/>
    <property type="molecule type" value="Genomic_DNA"/>
</dbReference>
<sequence>MSSHKYQSITKFLKDPTTKAEINNSNFVPILQVEYGQVTSEIVKNLTEKQTLTFKKTAQDHYISA</sequence>
<evidence type="ECO:0000313" key="2">
    <source>
        <dbReference type="Proteomes" id="UP001159363"/>
    </source>
</evidence>
<name>A0ABQ9H9A9_9NEOP</name>
<comment type="caution">
    <text evidence="1">The sequence shown here is derived from an EMBL/GenBank/DDBJ whole genome shotgun (WGS) entry which is preliminary data.</text>
</comment>
<protein>
    <submittedName>
        <fullName evidence="1">Uncharacterized protein</fullName>
    </submittedName>
</protein>